<feature type="domain" description="Peptidase C1A papain C-terminal" evidence="2">
    <location>
        <begin position="61"/>
        <end position="280"/>
    </location>
</feature>
<dbReference type="SUPFAM" id="SSF54001">
    <property type="entry name" value="Cysteine proteinases"/>
    <property type="match status" value="1"/>
</dbReference>
<dbReference type="PANTHER" id="PTHR12411">
    <property type="entry name" value="CYSTEINE PROTEASE FAMILY C1-RELATED"/>
    <property type="match status" value="1"/>
</dbReference>
<evidence type="ECO:0000256" key="1">
    <source>
        <dbReference type="ARBA" id="ARBA00008455"/>
    </source>
</evidence>
<dbReference type="GO" id="GO:0006508">
    <property type="term" value="P:proteolysis"/>
    <property type="evidence" value="ECO:0007669"/>
    <property type="project" value="UniProtKB-KW"/>
</dbReference>
<dbReference type="Pfam" id="PF00112">
    <property type="entry name" value="Peptidase_C1"/>
    <property type="match status" value="1"/>
</dbReference>
<keyword evidence="3" id="KW-0645">Protease</keyword>
<dbReference type="InterPro" id="IPR013128">
    <property type="entry name" value="Peptidase_C1A"/>
</dbReference>
<evidence type="ECO:0000313" key="3">
    <source>
        <dbReference type="EMBL" id="QEW25654.1"/>
    </source>
</evidence>
<evidence type="ECO:0000313" key="4">
    <source>
        <dbReference type="Proteomes" id="UP000325785"/>
    </source>
</evidence>
<protein>
    <submittedName>
        <fullName evidence="3">Papain family cysteine protease</fullName>
    </submittedName>
</protein>
<organism evidence="3 4">
    <name type="scientific">Roseovarius indicus</name>
    <dbReference type="NCBI Taxonomy" id="540747"/>
    <lineage>
        <taxon>Bacteria</taxon>
        <taxon>Pseudomonadati</taxon>
        <taxon>Pseudomonadota</taxon>
        <taxon>Alphaproteobacteria</taxon>
        <taxon>Rhodobacterales</taxon>
        <taxon>Roseobacteraceae</taxon>
        <taxon>Roseovarius</taxon>
    </lineage>
</organism>
<accession>A0A5P3AA14</accession>
<dbReference type="SMART" id="SM00645">
    <property type="entry name" value="Pept_C1"/>
    <property type="match status" value="1"/>
</dbReference>
<proteinExistence type="inferred from homology"/>
<dbReference type="PROSITE" id="PS00639">
    <property type="entry name" value="THIOL_PROTEASE_HIS"/>
    <property type="match status" value="1"/>
</dbReference>
<dbReference type="Proteomes" id="UP000325785">
    <property type="component" value="Chromosome"/>
</dbReference>
<dbReference type="InterPro" id="IPR000668">
    <property type="entry name" value="Peptidase_C1A_C"/>
</dbReference>
<dbReference type="InterPro" id="IPR025660">
    <property type="entry name" value="Pept_his_AS"/>
</dbReference>
<evidence type="ECO:0000259" key="2">
    <source>
        <dbReference type="SMART" id="SM00645"/>
    </source>
</evidence>
<dbReference type="KEGG" id="rid:RIdsm_01441"/>
<sequence precursor="true">MTGLSWFFRVSAVSLSAGLLWAVPDKLVAQEEAPLYTTGAVPAPRELLDSLPTTPEFRSYLPQAISLSDRMPEAGDQGAWGSCVSWAVGYAARSYYERAAHGRQISRPNNLVSPGWLHGIIRVDPNDCTRGALVVKGLEQLKTGAVSMMSYPYDTRRCEAVPSSEAQQVSEFRIRDYRTVSTTDLDQIRGQLASGHPVVFAARLNQEFMRGRGKSTWRASPDQGEFTGNHAMTLTGYDDRDGVFTFINSWGTAWGQDGYGKMTYDTFKARAFEAFVIEPTAPPIRPRPQEPDPPPRPQVKVLTDPELECAQVFERTDQPRPALDGFVGSEEDFETLRDRFGESHDMEVELRPWPQCEALLILTQGRLAAEGPEIEIPKTDYREGDLFSFAVVTPDFDTHLHLSYFQADGSVVHLSQSAGDRLVTLLPRQQVMMGDGEDGRPAFQVSGPFGNEMLLAITTKSPLFTEARPQVEDERDFLSALRAATIEFEDDGDGRYYASRSVAITTRGDTE</sequence>
<dbReference type="OrthoDB" id="1491023at2"/>
<dbReference type="Gene3D" id="3.90.70.10">
    <property type="entry name" value="Cysteine proteinases"/>
    <property type="match status" value="1"/>
</dbReference>
<gene>
    <name evidence="3" type="ORF">RIdsm_01441</name>
</gene>
<comment type="similarity">
    <text evidence="1">Belongs to the peptidase C1 family.</text>
</comment>
<dbReference type="EMBL" id="CP031598">
    <property type="protein sequence ID" value="QEW25654.1"/>
    <property type="molecule type" value="Genomic_DNA"/>
</dbReference>
<dbReference type="RefSeq" id="WP_074940137.1">
    <property type="nucleotide sequence ID" value="NZ_FOMY01000004.1"/>
</dbReference>
<dbReference type="CDD" id="cd02619">
    <property type="entry name" value="Peptidase_C1"/>
    <property type="match status" value="1"/>
</dbReference>
<reference evidence="3 4" key="1">
    <citation type="submission" date="2018-08" db="EMBL/GenBank/DDBJ databases">
        <title>Genetic Globetrotter - A new plasmid hitch-hiking vast phylogenetic and geographic distances.</title>
        <authorList>
            <person name="Vollmers J."/>
            <person name="Petersen J."/>
        </authorList>
    </citation>
    <scope>NUCLEOTIDE SEQUENCE [LARGE SCALE GENOMIC DNA]</scope>
    <source>
        <strain evidence="3 4">DSM 26383</strain>
    </source>
</reference>
<dbReference type="InterPro" id="IPR038765">
    <property type="entry name" value="Papain-like_cys_pep_sf"/>
</dbReference>
<dbReference type="GO" id="GO:0008234">
    <property type="term" value="F:cysteine-type peptidase activity"/>
    <property type="evidence" value="ECO:0007669"/>
    <property type="project" value="InterPro"/>
</dbReference>
<dbReference type="AlphaFoldDB" id="A0A5P3AA14"/>
<keyword evidence="3" id="KW-0378">Hydrolase</keyword>
<name>A0A5P3AA14_9RHOB</name>